<proteinExistence type="predicted"/>
<dbReference type="VEuPathDB" id="FungiDB:I7I51_01268"/>
<organism evidence="1 2">
    <name type="scientific">Ajellomyces capsulatus</name>
    <name type="common">Darling's disease fungus</name>
    <name type="synonym">Histoplasma capsulatum</name>
    <dbReference type="NCBI Taxonomy" id="5037"/>
    <lineage>
        <taxon>Eukaryota</taxon>
        <taxon>Fungi</taxon>
        <taxon>Dikarya</taxon>
        <taxon>Ascomycota</taxon>
        <taxon>Pezizomycotina</taxon>
        <taxon>Eurotiomycetes</taxon>
        <taxon>Eurotiomycetidae</taxon>
        <taxon>Onygenales</taxon>
        <taxon>Ajellomycetaceae</taxon>
        <taxon>Histoplasma</taxon>
    </lineage>
</organism>
<dbReference type="Proteomes" id="UP000663671">
    <property type="component" value="Chromosome 1"/>
</dbReference>
<sequence>MFEDTLLSEHSTRNIIRENRLFFSLKLRTIPAPVTTVISVGRKLAFKLNKDTFMVVLRKGNLRPAVAGSASIHVHGLHLTLRNQAIRRTDETDETPKADSIALELPEKLGFQDLEIPRSQAKMLLVEVEFLS</sequence>
<accession>A0A8A1MHQ7</accession>
<name>A0A8A1MHQ7_AJECA</name>
<dbReference type="OrthoDB" id="10529082at2759"/>
<dbReference type="AlphaFoldDB" id="A0A8A1MHQ7"/>
<evidence type="ECO:0000313" key="2">
    <source>
        <dbReference type="Proteomes" id="UP000663671"/>
    </source>
</evidence>
<gene>
    <name evidence="1" type="ORF">I7I51_01268</name>
</gene>
<dbReference type="EMBL" id="CP069114">
    <property type="protein sequence ID" value="QSS64203.1"/>
    <property type="molecule type" value="Genomic_DNA"/>
</dbReference>
<protein>
    <submittedName>
        <fullName evidence="1">Uncharacterized protein</fullName>
    </submittedName>
</protein>
<reference evidence="1" key="1">
    <citation type="submission" date="2021-01" db="EMBL/GenBank/DDBJ databases">
        <title>Chromosome-level genome assembly of a human fungal pathogen reveals clustering of transcriptionally co-regulated genes.</title>
        <authorList>
            <person name="Voorhies M."/>
            <person name="Cohen S."/>
            <person name="Shea T.P."/>
            <person name="Petrus S."/>
            <person name="Munoz J.F."/>
            <person name="Poplawski S."/>
            <person name="Goldman W.E."/>
            <person name="Michael T."/>
            <person name="Cuomo C.A."/>
            <person name="Sil A."/>
            <person name="Beyhan S."/>
        </authorList>
    </citation>
    <scope>NUCLEOTIDE SEQUENCE</scope>
    <source>
        <strain evidence="1">WU24</strain>
    </source>
</reference>
<evidence type="ECO:0000313" key="1">
    <source>
        <dbReference type="EMBL" id="QSS64203.1"/>
    </source>
</evidence>